<dbReference type="SMART" id="SM00013">
    <property type="entry name" value="LRRNT"/>
    <property type="match status" value="1"/>
</dbReference>
<feature type="compositionally biased region" description="Basic and acidic residues" evidence="11">
    <location>
        <begin position="722"/>
        <end position="731"/>
    </location>
</feature>
<evidence type="ECO:0000256" key="10">
    <source>
        <dbReference type="ARBA" id="ARBA00049658"/>
    </source>
</evidence>
<evidence type="ECO:0000256" key="12">
    <source>
        <dbReference type="SAM" id="Phobius"/>
    </source>
</evidence>
<feature type="compositionally biased region" description="Basic and acidic residues" evidence="11">
    <location>
        <begin position="747"/>
        <end position="764"/>
    </location>
</feature>
<dbReference type="GO" id="GO:0016020">
    <property type="term" value="C:membrane"/>
    <property type="evidence" value="ECO:0007669"/>
    <property type="project" value="UniProtKB-SubCell"/>
</dbReference>
<keyword evidence="6" id="KW-0677">Repeat</keyword>
<dbReference type="Pfam" id="PF20771">
    <property type="entry name" value="FAM171A1-2-B_C"/>
    <property type="match status" value="1"/>
</dbReference>
<comment type="similarity">
    <text evidence="2">Belongs to the FAM171 family.</text>
</comment>
<dbReference type="SMART" id="SM00369">
    <property type="entry name" value="LRR_TYP"/>
    <property type="match status" value="3"/>
</dbReference>
<sequence length="764" mass="85726">MASACPKSCLCTDRNALVVVQCSSRNLETIPSDLPHDTVALLLSSNHITKIPGQAFKQLPRLQELDLSRNAIDSVDGNAFQGISETLRMLNLSHNRLRGVPKEAFARLHAKIGLANNPWHCECTLQEVLRELELDPETVSEVICHTAVQDEYAGKPVIQVLDSGINFCNFHHKTTDVAMFVTMFGWFTMVIAYVIYYVRHNQEDARRHLEYLKSLPSTSQISKDLDTINTVSSANVQFPKRLLSLPDSNMSSLTAYLTSPLPYAETHVFPNTTGPVQITLPLAESSQSQLSYTVPAWSFDRKIGTWVNHGLGTVQMENRHLVWVYTAPHLDYWIAAPFPSSSGYMGHESTLDFISYNAYFLVPVVGGSLAIVLGLLVVMSTYCRSSNDKQNRKRVHGRKTAVQKKEQTTGRNNSNEQLDISFKAPESHKHRSSAFQNTSVWKSDKLKMRSKTMGRTALADIPFHDNKDHLAQESLKTLQKPTNVSSNKLVIPVSLHESGFPESLVLYNQSMALTPHYVTTSDQGSGCRSATLPRKLVQNTDPEKQTDKETLPNMELISEVKQQAQTMEMPSGEPKAKGWSCLLESVSVPDTLNKATGIDTYHGGSERTLLELSKSNPFPHPKAWFVSLEGKPAPQVWHSIVDLQKCQLLITDSNETSLDLCVDFNEQFRKQSQNYPRRNTAQTQPVYLEDADMSSCECSTITDSTPQSSSGTMSILPEEKRDNDMLYKESECAPSPQVQRLRKTREKPKSTWHLREERPLMKLN</sequence>
<name>A0A556TWA3_BAGYA</name>
<dbReference type="InterPro" id="IPR000372">
    <property type="entry name" value="LRRNT"/>
</dbReference>
<accession>A0A556TWA3</accession>
<dbReference type="EMBL" id="VCAZ01000023">
    <property type="protein sequence ID" value="TSK92944.1"/>
    <property type="molecule type" value="Genomic_DNA"/>
</dbReference>
<evidence type="ECO:0000313" key="14">
    <source>
        <dbReference type="EMBL" id="TSK92944.1"/>
    </source>
</evidence>
<proteinExistence type="inferred from homology"/>
<gene>
    <name evidence="14" type="ORF">Baya_5658</name>
</gene>
<dbReference type="PROSITE" id="PS51450">
    <property type="entry name" value="LRR"/>
    <property type="match status" value="2"/>
</dbReference>
<comment type="caution">
    <text evidence="14">The sequence shown here is derived from an EMBL/GenBank/DDBJ whole genome shotgun (WGS) entry which is preliminary data.</text>
</comment>
<keyword evidence="15" id="KW-1185">Reference proteome</keyword>
<dbReference type="Pfam" id="PF10577">
    <property type="entry name" value="FAM171A1-2-B_N"/>
    <property type="match status" value="1"/>
</dbReference>
<feature type="transmembrane region" description="Helical" evidence="12">
    <location>
        <begin position="177"/>
        <end position="198"/>
    </location>
</feature>
<evidence type="ECO:0000256" key="7">
    <source>
        <dbReference type="ARBA" id="ARBA00022989"/>
    </source>
</evidence>
<keyword evidence="3" id="KW-0433">Leucine-rich repeat</keyword>
<dbReference type="PANTHER" id="PTHR31626:SF2">
    <property type="entry name" value="PROTEIN FAM171B"/>
    <property type="match status" value="1"/>
</dbReference>
<feature type="transmembrane region" description="Helical" evidence="12">
    <location>
        <begin position="358"/>
        <end position="382"/>
    </location>
</feature>
<evidence type="ECO:0000259" key="13">
    <source>
        <dbReference type="SMART" id="SM00013"/>
    </source>
</evidence>
<comment type="similarity">
    <text evidence="10">Belongs to the LRRC3 family.</text>
</comment>
<keyword evidence="7 12" id="KW-1133">Transmembrane helix</keyword>
<feature type="region of interest" description="Disordered" evidence="11">
    <location>
        <begin position="388"/>
        <end position="418"/>
    </location>
</feature>
<evidence type="ECO:0000256" key="5">
    <source>
        <dbReference type="ARBA" id="ARBA00022729"/>
    </source>
</evidence>
<dbReference type="InterPro" id="IPR049175">
    <property type="entry name" value="FAM171_C"/>
</dbReference>
<evidence type="ECO:0000256" key="3">
    <source>
        <dbReference type="ARBA" id="ARBA00022614"/>
    </source>
</evidence>
<dbReference type="InterPro" id="IPR018890">
    <property type="entry name" value="FAM171"/>
</dbReference>
<keyword evidence="5" id="KW-0732">Signal</keyword>
<keyword evidence="8 12" id="KW-0472">Membrane</keyword>
<evidence type="ECO:0000256" key="2">
    <source>
        <dbReference type="ARBA" id="ARBA00006818"/>
    </source>
</evidence>
<dbReference type="OrthoDB" id="8950207at2759"/>
<evidence type="ECO:0000256" key="1">
    <source>
        <dbReference type="ARBA" id="ARBA00004479"/>
    </source>
</evidence>
<dbReference type="Pfam" id="PF13855">
    <property type="entry name" value="LRR_8"/>
    <property type="match status" value="1"/>
</dbReference>
<protein>
    <submittedName>
        <fullName evidence="14">Leucine-rich repeat-containing protein 3</fullName>
    </submittedName>
</protein>
<evidence type="ECO:0000256" key="9">
    <source>
        <dbReference type="ARBA" id="ARBA00023180"/>
    </source>
</evidence>
<dbReference type="FunFam" id="3.80.10.10:FF:000069">
    <property type="entry name" value="leucine-rich repeat-containing protein 3B"/>
    <property type="match status" value="1"/>
</dbReference>
<dbReference type="InterPro" id="IPR048530">
    <property type="entry name" value="FAM171_N"/>
</dbReference>
<dbReference type="PANTHER" id="PTHR31626">
    <property type="entry name" value="SUSHI DOMAIN-CONTAINING PROTEIN"/>
    <property type="match status" value="1"/>
</dbReference>
<keyword evidence="9" id="KW-0325">Glycoprotein</keyword>
<dbReference type="Gene3D" id="3.80.10.10">
    <property type="entry name" value="Ribonuclease Inhibitor"/>
    <property type="match status" value="1"/>
</dbReference>
<evidence type="ECO:0000256" key="4">
    <source>
        <dbReference type="ARBA" id="ARBA00022692"/>
    </source>
</evidence>
<dbReference type="InterPro" id="IPR001611">
    <property type="entry name" value="Leu-rich_rpt"/>
</dbReference>
<dbReference type="Pfam" id="PF01462">
    <property type="entry name" value="LRRNT"/>
    <property type="match status" value="1"/>
</dbReference>
<dbReference type="SUPFAM" id="SSF52058">
    <property type="entry name" value="L domain-like"/>
    <property type="match status" value="1"/>
</dbReference>
<feature type="region of interest" description="Disordered" evidence="11">
    <location>
        <begin position="722"/>
        <end position="764"/>
    </location>
</feature>
<organism evidence="14 15">
    <name type="scientific">Bagarius yarrelli</name>
    <name type="common">Goonch</name>
    <name type="synonym">Bagrus yarrelli</name>
    <dbReference type="NCBI Taxonomy" id="175774"/>
    <lineage>
        <taxon>Eukaryota</taxon>
        <taxon>Metazoa</taxon>
        <taxon>Chordata</taxon>
        <taxon>Craniata</taxon>
        <taxon>Vertebrata</taxon>
        <taxon>Euteleostomi</taxon>
        <taxon>Actinopterygii</taxon>
        <taxon>Neopterygii</taxon>
        <taxon>Teleostei</taxon>
        <taxon>Ostariophysi</taxon>
        <taxon>Siluriformes</taxon>
        <taxon>Sisoridae</taxon>
        <taxon>Sisorinae</taxon>
        <taxon>Bagarius</taxon>
    </lineage>
</organism>
<dbReference type="InterPro" id="IPR003591">
    <property type="entry name" value="Leu-rich_rpt_typical-subtyp"/>
</dbReference>
<evidence type="ECO:0000256" key="6">
    <source>
        <dbReference type="ARBA" id="ARBA00022737"/>
    </source>
</evidence>
<dbReference type="InterPro" id="IPR032675">
    <property type="entry name" value="LRR_dom_sf"/>
</dbReference>
<evidence type="ECO:0000256" key="8">
    <source>
        <dbReference type="ARBA" id="ARBA00023136"/>
    </source>
</evidence>
<feature type="domain" description="LRRNT" evidence="13">
    <location>
        <begin position="4"/>
        <end position="40"/>
    </location>
</feature>
<evidence type="ECO:0000256" key="11">
    <source>
        <dbReference type="SAM" id="MobiDB-lite"/>
    </source>
</evidence>
<feature type="compositionally biased region" description="Polar residues" evidence="11">
    <location>
        <begin position="409"/>
        <end position="418"/>
    </location>
</feature>
<dbReference type="Proteomes" id="UP000319801">
    <property type="component" value="Unassembled WGS sequence"/>
</dbReference>
<reference evidence="14 15" key="1">
    <citation type="journal article" date="2019" name="Genome Biol. Evol.">
        <title>Whole-Genome Sequencing of the Giant Devil Catfish, Bagarius yarrelli.</title>
        <authorList>
            <person name="Jiang W."/>
            <person name="Lv Y."/>
            <person name="Cheng L."/>
            <person name="Yang K."/>
            <person name="Chao B."/>
            <person name="Wang X."/>
            <person name="Li Y."/>
            <person name="Pan X."/>
            <person name="You X."/>
            <person name="Zhang Y."/>
            <person name="Yang J."/>
            <person name="Li J."/>
            <person name="Zhang X."/>
            <person name="Liu S."/>
            <person name="Sun C."/>
            <person name="Yang J."/>
            <person name="Shi Q."/>
        </authorList>
    </citation>
    <scope>NUCLEOTIDE SEQUENCE [LARGE SCALE GENOMIC DNA]</scope>
    <source>
        <strain evidence="14">JWS20170419001</strain>
        <tissue evidence="14">Muscle</tissue>
    </source>
</reference>
<comment type="subcellular location">
    <subcellularLocation>
        <location evidence="1">Membrane</location>
        <topology evidence="1">Single-pass type I membrane protein</topology>
    </subcellularLocation>
</comment>
<keyword evidence="4 12" id="KW-0812">Transmembrane</keyword>
<evidence type="ECO:0000313" key="15">
    <source>
        <dbReference type="Proteomes" id="UP000319801"/>
    </source>
</evidence>
<dbReference type="AlphaFoldDB" id="A0A556TWA3"/>
<feature type="compositionally biased region" description="Basic residues" evidence="11">
    <location>
        <begin position="391"/>
        <end position="402"/>
    </location>
</feature>